<reference evidence="1 2" key="1">
    <citation type="submission" date="2017-09" db="EMBL/GenBank/DDBJ databases">
        <authorList>
            <person name="Lee N."/>
            <person name="Cho B.-K."/>
        </authorList>
    </citation>
    <scope>NUCLEOTIDE SEQUENCE [LARGE SCALE GENOMIC DNA]</scope>
    <source>
        <strain evidence="1 2">ATCC 27476</strain>
    </source>
</reference>
<sequence length="142" mass="15442">MRALSETTGSGFEGWSPALRAEFEAGASNGHVGQRLLSETDRVRVWEIRLAPGERVPAHRHVLDYFWTAVTPGRGRQHTSDGATHEVTYAQGETRHLTFGHGEFLLPDLENIGPTPLVFTTVEFTQGPNTPLSLTTPGGPPA</sequence>
<accession>A0A5J6JBX8</accession>
<evidence type="ECO:0000313" key="1">
    <source>
        <dbReference type="EMBL" id="QEV48777.1"/>
    </source>
</evidence>
<dbReference type="RefSeq" id="WP_150529522.1">
    <property type="nucleotide sequence ID" value="NZ_BNBW01000003.1"/>
</dbReference>
<dbReference type="InterPro" id="IPR014710">
    <property type="entry name" value="RmlC-like_jellyroll"/>
</dbReference>
<name>A0A5J6JBX8_STRVI</name>
<dbReference type="GeneID" id="95614807"/>
<dbReference type="Proteomes" id="UP000325563">
    <property type="component" value="Chromosome"/>
</dbReference>
<organism evidence="1 2">
    <name type="scientific">Streptomyces vinaceus</name>
    <dbReference type="NCBI Taxonomy" id="1960"/>
    <lineage>
        <taxon>Bacteria</taxon>
        <taxon>Bacillati</taxon>
        <taxon>Actinomycetota</taxon>
        <taxon>Actinomycetes</taxon>
        <taxon>Kitasatosporales</taxon>
        <taxon>Streptomycetaceae</taxon>
        <taxon>Streptomyces</taxon>
    </lineage>
</organism>
<dbReference type="EMBL" id="CP023692">
    <property type="protein sequence ID" value="QEV48777.1"/>
    <property type="molecule type" value="Genomic_DNA"/>
</dbReference>
<dbReference type="KEGG" id="svn:CP980_30145"/>
<evidence type="ECO:0008006" key="3">
    <source>
        <dbReference type="Google" id="ProtNLM"/>
    </source>
</evidence>
<keyword evidence="2" id="KW-1185">Reference proteome</keyword>
<proteinExistence type="predicted"/>
<dbReference type="AlphaFoldDB" id="A0A5J6JBX8"/>
<protein>
    <recommendedName>
        <fullName evidence="3">Cupin domain-containing protein</fullName>
    </recommendedName>
</protein>
<dbReference type="SUPFAM" id="SSF51182">
    <property type="entry name" value="RmlC-like cupins"/>
    <property type="match status" value="1"/>
</dbReference>
<dbReference type="Gene3D" id="2.60.120.10">
    <property type="entry name" value="Jelly Rolls"/>
    <property type="match status" value="1"/>
</dbReference>
<evidence type="ECO:0000313" key="2">
    <source>
        <dbReference type="Proteomes" id="UP000325563"/>
    </source>
</evidence>
<dbReference type="InterPro" id="IPR011051">
    <property type="entry name" value="RmlC_Cupin_sf"/>
</dbReference>
<gene>
    <name evidence="1" type="ORF">CP980_30145</name>
</gene>